<evidence type="ECO:0000313" key="2">
    <source>
        <dbReference type="Proteomes" id="UP000077202"/>
    </source>
</evidence>
<protein>
    <submittedName>
        <fullName evidence="1">Uncharacterized protein</fullName>
    </submittedName>
</protein>
<reference evidence="1" key="1">
    <citation type="submission" date="2016-03" db="EMBL/GenBank/DDBJ databases">
        <title>Mechanisms controlling the formation of the plant cell surface in tip-growing cells are functionally conserved among land plants.</title>
        <authorList>
            <person name="Honkanen S."/>
            <person name="Jones V.A."/>
            <person name="Morieri G."/>
            <person name="Champion C."/>
            <person name="Hetherington A.J."/>
            <person name="Kelly S."/>
            <person name="Saint-Marcoux D."/>
            <person name="Proust H."/>
            <person name="Prescott H."/>
            <person name="Dolan L."/>
        </authorList>
    </citation>
    <scope>NUCLEOTIDE SEQUENCE [LARGE SCALE GENOMIC DNA]</scope>
    <source>
        <tissue evidence="1">Whole gametophyte</tissue>
    </source>
</reference>
<dbReference type="AlphaFoldDB" id="A0A176VTH8"/>
<name>A0A176VTH8_MARPO</name>
<accession>A0A176VTH8</accession>
<comment type="caution">
    <text evidence="1">The sequence shown here is derived from an EMBL/GenBank/DDBJ whole genome shotgun (WGS) entry which is preliminary data.</text>
</comment>
<dbReference type="EMBL" id="LVLJ01002791">
    <property type="protein sequence ID" value="OAE23713.1"/>
    <property type="molecule type" value="Genomic_DNA"/>
</dbReference>
<sequence>MAGDDGNRPIERLWLTGMDRLGDCLRELLISNPSLKKVLLSRLQMRPEEWHQLGEVIRDNATATTRDVSFSLDQDDRDDWKSIEALACAASSDVKEQTVELDLSTSSDHELMLSLNLLGRKLLFLIDDGISVQARP</sequence>
<gene>
    <name evidence="1" type="ORF">AXG93_2253s1240</name>
</gene>
<keyword evidence="2" id="KW-1185">Reference proteome</keyword>
<organism evidence="1 2">
    <name type="scientific">Marchantia polymorpha subsp. ruderalis</name>
    <dbReference type="NCBI Taxonomy" id="1480154"/>
    <lineage>
        <taxon>Eukaryota</taxon>
        <taxon>Viridiplantae</taxon>
        <taxon>Streptophyta</taxon>
        <taxon>Embryophyta</taxon>
        <taxon>Marchantiophyta</taxon>
        <taxon>Marchantiopsida</taxon>
        <taxon>Marchantiidae</taxon>
        <taxon>Marchantiales</taxon>
        <taxon>Marchantiaceae</taxon>
        <taxon>Marchantia</taxon>
    </lineage>
</organism>
<dbReference type="Proteomes" id="UP000077202">
    <property type="component" value="Unassembled WGS sequence"/>
</dbReference>
<evidence type="ECO:0000313" key="1">
    <source>
        <dbReference type="EMBL" id="OAE23713.1"/>
    </source>
</evidence>
<proteinExistence type="predicted"/>